<proteinExistence type="predicted"/>
<sequence length="161" mass="17354">MTPIRRDSLLAGQTAVAQKVYAAVPIRSTFTVGEIAAALKKQSGAGLDIRTLRGCLGRLAEAGLVREPVPGSFRRVEIKEKDQTSMPDMSDTPVPALCPEPLFRQQRRQDPIDIWTGISAKLRALADEIDAAALSTGEVSQATAAELEKFRQLKALLKDAG</sequence>
<dbReference type="EMBL" id="SGXC01000002">
    <property type="protein sequence ID" value="RZS80635.1"/>
    <property type="molecule type" value="Genomic_DNA"/>
</dbReference>
<evidence type="ECO:0000313" key="1">
    <source>
        <dbReference type="EMBL" id="RZS80635.1"/>
    </source>
</evidence>
<accession>A0A4Q7NCF9</accession>
<dbReference type="RefSeq" id="WP_130358276.1">
    <property type="nucleotide sequence ID" value="NZ_SGXC01000002.1"/>
</dbReference>
<organism evidence="1 2">
    <name type="scientific">Pigmentiphaga kullae</name>
    <dbReference type="NCBI Taxonomy" id="151784"/>
    <lineage>
        <taxon>Bacteria</taxon>
        <taxon>Pseudomonadati</taxon>
        <taxon>Pseudomonadota</taxon>
        <taxon>Betaproteobacteria</taxon>
        <taxon>Burkholderiales</taxon>
        <taxon>Alcaligenaceae</taxon>
        <taxon>Pigmentiphaga</taxon>
    </lineage>
</organism>
<comment type="caution">
    <text evidence="1">The sequence shown here is derived from an EMBL/GenBank/DDBJ whole genome shotgun (WGS) entry which is preliminary data.</text>
</comment>
<dbReference type="AlphaFoldDB" id="A0A4Q7NCF9"/>
<dbReference type="OrthoDB" id="7027771at2"/>
<evidence type="ECO:0000313" key="2">
    <source>
        <dbReference type="Proteomes" id="UP000292445"/>
    </source>
</evidence>
<protein>
    <submittedName>
        <fullName evidence="1">Uncharacterized protein</fullName>
    </submittedName>
</protein>
<keyword evidence="2" id="KW-1185">Reference proteome</keyword>
<gene>
    <name evidence="1" type="ORF">EV675_3247</name>
</gene>
<dbReference type="Proteomes" id="UP000292445">
    <property type="component" value="Unassembled WGS sequence"/>
</dbReference>
<reference evidence="1 2" key="1">
    <citation type="submission" date="2019-02" db="EMBL/GenBank/DDBJ databases">
        <title>Genomic Encyclopedia of Type Strains, Phase IV (KMG-IV): sequencing the most valuable type-strain genomes for metagenomic binning, comparative biology and taxonomic classification.</title>
        <authorList>
            <person name="Goeker M."/>
        </authorList>
    </citation>
    <scope>NUCLEOTIDE SEQUENCE [LARGE SCALE GENOMIC DNA]</scope>
    <source>
        <strain evidence="1 2">K24</strain>
    </source>
</reference>
<name>A0A4Q7NCF9_9BURK</name>